<dbReference type="AlphaFoldDB" id="A0A7J6LQF1"/>
<protein>
    <submittedName>
        <fullName evidence="2">1,2-dihydroxy-3-keto-5-methylthiopentene dioxygenase</fullName>
    </submittedName>
</protein>
<comment type="caution">
    <text evidence="2">The sequence shown here is derived from an EMBL/GenBank/DDBJ whole genome shotgun (WGS) entry which is preliminary data.</text>
</comment>
<dbReference type="InterPro" id="IPR005135">
    <property type="entry name" value="Endo/exonuclease/phosphatase"/>
</dbReference>
<dbReference type="Pfam" id="PF03372">
    <property type="entry name" value="Exo_endo_phos"/>
    <property type="match status" value="1"/>
</dbReference>
<keyword evidence="2" id="KW-0560">Oxidoreductase</keyword>
<dbReference type="InterPro" id="IPR036691">
    <property type="entry name" value="Endo/exonu/phosph_ase_sf"/>
</dbReference>
<dbReference type="InterPro" id="IPR043502">
    <property type="entry name" value="DNA/RNA_pol_sf"/>
</dbReference>
<dbReference type="SUPFAM" id="SSF56672">
    <property type="entry name" value="DNA/RNA polymerases"/>
    <property type="match status" value="1"/>
</dbReference>
<evidence type="ECO:0000313" key="2">
    <source>
        <dbReference type="EMBL" id="KAF4661356.1"/>
    </source>
</evidence>
<sequence length="679" mass="78880">MTGIQSYSRELAGLGFTNRQIKVKIRARIRWMERRKYKKELAGSGERMKRDENKRIVKKARYLIATWNVMSMITTGGPSAIAKDLLEKGVDVALIQETRWEEEQSAWRCGEYYFWRGGAWRSKNGARVGGVAIVVHQRRKEDIIDFRIVSGRLAYMVIKGRAGRNLKLVSAYGPTEEATDDIKNKFWYDMEKVLEDTKEIDEIVSGGDFNGETGGNTGDPALGIHGVGLRNRNGERLVEYANTRGLSIVASNFIKKDVKKYTMRGNFQVDEGGRKFREYDHFLVRSRDKRTIKDVKNRWDTFHHSDHSLRLLYIEMKPCGVRDMKRNNNISVRLRSLEGGIAVNEELKGNNYKDIMDETSNISLEERWYKLKQGIKKGLERCPKNGEKRKPWISQNTWIKMKLRNEMWERVEKGTNHYGHLLEVRKEVKRMLKADKREWLKQQTEKAENAARVNNLKELYAIIRMLSGKRYSGVDLTGMDMNAFINHFESLLGRQVPDQRSEYEQRRAFHLAKNSSEIIGKEWSIDNTPPSDDEVIKMCKKMRNNKAVGMDELPTELFKNSEECQKVLGIIIRAFWRGEKLVEEHYTAILVTLFKGKCSRKEPGGYRGISLLSFVERIVSLIILERVKEAVEKRLLKHQYGFTSGKSCRDPVRLLWNKWESTMKIASVFVDFQKAFDSL</sequence>
<dbReference type="GO" id="GO:0051213">
    <property type="term" value="F:dioxygenase activity"/>
    <property type="evidence" value="ECO:0007669"/>
    <property type="project" value="UniProtKB-KW"/>
</dbReference>
<dbReference type="Proteomes" id="UP000591131">
    <property type="component" value="Unassembled WGS sequence"/>
</dbReference>
<keyword evidence="2" id="KW-0223">Dioxygenase</keyword>
<name>A0A7J6LQF1_PERCH</name>
<feature type="domain" description="Endonuclease/exonuclease/phosphatase" evidence="1">
    <location>
        <begin position="65"/>
        <end position="211"/>
    </location>
</feature>
<dbReference type="SUPFAM" id="SSF56219">
    <property type="entry name" value="DNase I-like"/>
    <property type="match status" value="1"/>
</dbReference>
<dbReference type="Gene3D" id="3.60.10.10">
    <property type="entry name" value="Endonuclease/exonuclease/phosphatase"/>
    <property type="match status" value="1"/>
</dbReference>
<evidence type="ECO:0000313" key="3">
    <source>
        <dbReference type="Proteomes" id="UP000591131"/>
    </source>
</evidence>
<dbReference type="PANTHER" id="PTHR19446">
    <property type="entry name" value="REVERSE TRANSCRIPTASES"/>
    <property type="match status" value="1"/>
</dbReference>
<reference evidence="2 3" key="1">
    <citation type="submission" date="2020-04" db="EMBL/GenBank/DDBJ databases">
        <title>Perkinsus chesapeaki whole genome sequence.</title>
        <authorList>
            <person name="Bogema D.R."/>
        </authorList>
    </citation>
    <scope>NUCLEOTIDE SEQUENCE [LARGE SCALE GENOMIC DNA]</scope>
    <source>
        <strain evidence="2">ATCC PRA-425</strain>
    </source>
</reference>
<organism evidence="2 3">
    <name type="scientific">Perkinsus chesapeaki</name>
    <name type="common">Clam parasite</name>
    <name type="synonym">Perkinsus andrewsi</name>
    <dbReference type="NCBI Taxonomy" id="330153"/>
    <lineage>
        <taxon>Eukaryota</taxon>
        <taxon>Sar</taxon>
        <taxon>Alveolata</taxon>
        <taxon>Perkinsozoa</taxon>
        <taxon>Perkinsea</taxon>
        <taxon>Perkinsida</taxon>
        <taxon>Perkinsidae</taxon>
        <taxon>Perkinsus</taxon>
    </lineage>
</organism>
<dbReference type="EMBL" id="JAAPAO010000381">
    <property type="protein sequence ID" value="KAF4661356.1"/>
    <property type="molecule type" value="Genomic_DNA"/>
</dbReference>
<accession>A0A7J6LQF1</accession>
<feature type="non-terminal residue" evidence="2">
    <location>
        <position position="679"/>
    </location>
</feature>
<evidence type="ECO:0000259" key="1">
    <source>
        <dbReference type="Pfam" id="PF03372"/>
    </source>
</evidence>
<gene>
    <name evidence="2" type="primary">ADI1_2</name>
    <name evidence="2" type="ORF">FOL47_006738</name>
</gene>
<dbReference type="OrthoDB" id="413845at2759"/>
<keyword evidence="3" id="KW-1185">Reference proteome</keyword>
<proteinExistence type="predicted"/>